<organism evidence="1 2">
    <name type="scientific">Ixodes persulcatus</name>
    <name type="common">Taiga tick</name>
    <dbReference type="NCBI Taxonomy" id="34615"/>
    <lineage>
        <taxon>Eukaryota</taxon>
        <taxon>Metazoa</taxon>
        <taxon>Ecdysozoa</taxon>
        <taxon>Arthropoda</taxon>
        <taxon>Chelicerata</taxon>
        <taxon>Arachnida</taxon>
        <taxon>Acari</taxon>
        <taxon>Parasitiformes</taxon>
        <taxon>Ixodida</taxon>
        <taxon>Ixodoidea</taxon>
        <taxon>Ixodidae</taxon>
        <taxon>Ixodinae</taxon>
        <taxon>Ixodes</taxon>
    </lineage>
</organism>
<sequence length="266" mass="29952">VVTYYILETMVGGCLGKSRRNRLRITKWDDFRASREASATETITNLEDWTSTLLTDIQLNTTDIPDEAHLEAIDARLLHLWEARSSLHKRWKTQRHNRNAHGFCFVTSLILPQASKSSSIDLINGPFSHTDGTTRWLHELKIEEVTYLRYQSIMGATLPVSSLSEQRRVANATRKKGICGVHPNVVFFFPTLLGKGPFLHQWPGTEDELLQELQSRYIGVPRTTSLPPYAGSSNPLLDSDITVPEVRAAVLQLHTNSTPGPDHITN</sequence>
<dbReference type="Proteomes" id="UP000805193">
    <property type="component" value="Unassembled WGS sequence"/>
</dbReference>
<feature type="non-terminal residue" evidence="1">
    <location>
        <position position="1"/>
    </location>
</feature>
<evidence type="ECO:0000313" key="1">
    <source>
        <dbReference type="EMBL" id="KAG0443091.1"/>
    </source>
</evidence>
<protein>
    <submittedName>
        <fullName evidence="1">Uncharacterized protein</fullName>
    </submittedName>
</protein>
<proteinExistence type="predicted"/>
<accession>A0AC60QWE2</accession>
<dbReference type="EMBL" id="JABSTQ010003848">
    <property type="protein sequence ID" value="KAG0443091.1"/>
    <property type="molecule type" value="Genomic_DNA"/>
</dbReference>
<evidence type="ECO:0000313" key="2">
    <source>
        <dbReference type="Proteomes" id="UP000805193"/>
    </source>
</evidence>
<gene>
    <name evidence="1" type="ORF">HPB47_015299</name>
</gene>
<name>A0AC60QWE2_IXOPE</name>
<comment type="caution">
    <text evidence="1">The sequence shown here is derived from an EMBL/GenBank/DDBJ whole genome shotgun (WGS) entry which is preliminary data.</text>
</comment>
<keyword evidence="2" id="KW-1185">Reference proteome</keyword>
<reference evidence="1 2" key="1">
    <citation type="journal article" date="2020" name="Cell">
        <title>Large-Scale Comparative Analyses of Tick Genomes Elucidate Their Genetic Diversity and Vector Capacities.</title>
        <authorList>
            <consortium name="Tick Genome and Microbiome Consortium (TIGMIC)"/>
            <person name="Jia N."/>
            <person name="Wang J."/>
            <person name="Shi W."/>
            <person name="Du L."/>
            <person name="Sun Y."/>
            <person name="Zhan W."/>
            <person name="Jiang J.F."/>
            <person name="Wang Q."/>
            <person name="Zhang B."/>
            <person name="Ji P."/>
            <person name="Bell-Sakyi L."/>
            <person name="Cui X.M."/>
            <person name="Yuan T.T."/>
            <person name="Jiang B.G."/>
            <person name="Yang W.F."/>
            <person name="Lam T.T."/>
            <person name="Chang Q.C."/>
            <person name="Ding S.J."/>
            <person name="Wang X.J."/>
            <person name="Zhu J.G."/>
            <person name="Ruan X.D."/>
            <person name="Zhao L."/>
            <person name="Wei J.T."/>
            <person name="Ye R.Z."/>
            <person name="Que T.C."/>
            <person name="Du C.H."/>
            <person name="Zhou Y.H."/>
            <person name="Cheng J.X."/>
            <person name="Dai P.F."/>
            <person name="Guo W.B."/>
            <person name="Han X.H."/>
            <person name="Huang E.J."/>
            <person name="Li L.F."/>
            <person name="Wei W."/>
            <person name="Gao Y.C."/>
            <person name="Liu J.Z."/>
            <person name="Shao H.Z."/>
            <person name="Wang X."/>
            <person name="Wang C.C."/>
            <person name="Yang T.C."/>
            <person name="Huo Q.B."/>
            <person name="Li W."/>
            <person name="Chen H.Y."/>
            <person name="Chen S.E."/>
            <person name="Zhou L.G."/>
            <person name="Ni X.B."/>
            <person name="Tian J.H."/>
            <person name="Sheng Y."/>
            <person name="Liu T."/>
            <person name="Pan Y.S."/>
            <person name="Xia L.Y."/>
            <person name="Li J."/>
            <person name="Zhao F."/>
            <person name="Cao W.C."/>
        </authorList>
    </citation>
    <scope>NUCLEOTIDE SEQUENCE [LARGE SCALE GENOMIC DNA]</scope>
    <source>
        <strain evidence="1">Iper-2018</strain>
    </source>
</reference>